<sequence>MLLALDYGTCELKLQVPASGSLKAPADLIGGTVCTSFVNLTRQYFSDLERQAGSDKPNELSTKIVELSGSVEAACALGVADGVVDLVESGETMIAAGLEDIATVTKSQAVLIKSPKSVKRGLITLIASRVRGFMRAENFYLCQCNVPAGKLESVQNITSEQQASSIFRPMEGGWQSMSTLVLKKDVALVMDKLYDAGASDILLLQVANSRAGPQHALF</sequence>
<comment type="caution">
    <text evidence="12">The sequence shown here is derived from an EMBL/GenBank/DDBJ whole genome shotgun (WGS) entry which is preliminary data.</text>
</comment>
<evidence type="ECO:0000256" key="2">
    <source>
        <dbReference type="ARBA" id="ARBA00004667"/>
    </source>
</evidence>
<dbReference type="Proteomes" id="UP001629113">
    <property type="component" value="Unassembled WGS sequence"/>
</dbReference>
<dbReference type="EMBL" id="JBFCZG010000011">
    <property type="protein sequence ID" value="KAL3417349.1"/>
    <property type="molecule type" value="Genomic_DNA"/>
</dbReference>
<dbReference type="PANTHER" id="PTHR21403:SF8">
    <property type="entry name" value="ATP PHOSPHORIBOSYLTRANSFERASE"/>
    <property type="match status" value="1"/>
</dbReference>
<dbReference type="InterPro" id="IPR013115">
    <property type="entry name" value="HisG_C"/>
</dbReference>
<accession>A0ABR4P221</accession>
<keyword evidence="9" id="KW-0368">Histidine biosynthesis</keyword>
<evidence type="ECO:0000256" key="9">
    <source>
        <dbReference type="ARBA" id="ARBA00023102"/>
    </source>
</evidence>
<evidence type="ECO:0000256" key="5">
    <source>
        <dbReference type="ARBA" id="ARBA00020998"/>
    </source>
</evidence>
<dbReference type="InterPro" id="IPR018198">
    <property type="entry name" value="ATP_PRibTrfase_CS"/>
</dbReference>
<keyword evidence="8" id="KW-0808">Transferase</keyword>
<dbReference type="InterPro" id="IPR001348">
    <property type="entry name" value="ATP_PRibTrfase_HisG"/>
</dbReference>
<dbReference type="SUPFAM" id="SSF54913">
    <property type="entry name" value="GlnB-like"/>
    <property type="match status" value="1"/>
</dbReference>
<feature type="domain" description="Histidine biosynthesis HisG C-terminal" evidence="11">
    <location>
        <begin position="136"/>
        <end position="207"/>
    </location>
</feature>
<evidence type="ECO:0000256" key="6">
    <source>
        <dbReference type="ARBA" id="ARBA00022605"/>
    </source>
</evidence>
<evidence type="ECO:0000256" key="1">
    <source>
        <dbReference type="ARBA" id="ARBA00000915"/>
    </source>
</evidence>
<dbReference type="EC" id="2.4.2.17" evidence="4"/>
<comment type="catalytic activity">
    <reaction evidence="1">
        <text>1-(5-phospho-beta-D-ribosyl)-ATP + diphosphate = 5-phospho-alpha-D-ribose 1-diphosphate + ATP</text>
        <dbReference type="Rhea" id="RHEA:18473"/>
        <dbReference type="ChEBI" id="CHEBI:30616"/>
        <dbReference type="ChEBI" id="CHEBI:33019"/>
        <dbReference type="ChEBI" id="CHEBI:58017"/>
        <dbReference type="ChEBI" id="CHEBI:73183"/>
        <dbReference type="EC" id="2.4.2.17"/>
    </reaction>
</comment>
<evidence type="ECO:0000256" key="3">
    <source>
        <dbReference type="ARBA" id="ARBA00009372"/>
    </source>
</evidence>
<evidence type="ECO:0000259" key="11">
    <source>
        <dbReference type="Pfam" id="PF08029"/>
    </source>
</evidence>
<protein>
    <recommendedName>
        <fullName evidence="5">ATP phosphoribosyltransferase</fullName>
        <ecNumber evidence="4">2.4.2.17</ecNumber>
    </recommendedName>
</protein>
<organism evidence="12 13">
    <name type="scientific">Phlyctema vagabunda</name>
    <dbReference type="NCBI Taxonomy" id="108571"/>
    <lineage>
        <taxon>Eukaryota</taxon>
        <taxon>Fungi</taxon>
        <taxon>Dikarya</taxon>
        <taxon>Ascomycota</taxon>
        <taxon>Pezizomycotina</taxon>
        <taxon>Leotiomycetes</taxon>
        <taxon>Helotiales</taxon>
        <taxon>Dermateaceae</taxon>
        <taxon>Phlyctema</taxon>
    </lineage>
</organism>
<dbReference type="Pfam" id="PF08029">
    <property type="entry name" value="HisG_C"/>
    <property type="match status" value="1"/>
</dbReference>
<evidence type="ECO:0000256" key="8">
    <source>
        <dbReference type="ARBA" id="ARBA00022679"/>
    </source>
</evidence>
<evidence type="ECO:0000256" key="7">
    <source>
        <dbReference type="ARBA" id="ARBA00022676"/>
    </source>
</evidence>
<keyword evidence="7 12" id="KW-0328">Glycosyltransferase</keyword>
<dbReference type="PANTHER" id="PTHR21403">
    <property type="entry name" value="ATP PHOSPHORIBOSYLTRANSFERASE ATP-PRTASE"/>
    <property type="match status" value="1"/>
</dbReference>
<dbReference type="InterPro" id="IPR011322">
    <property type="entry name" value="N-reg_PII-like_a/b"/>
</dbReference>
<dbReference type="Pfam" id="PF01634">
    <property type="entry name" value="HisG"/>
    <property type="match status" value="1"/>
</dbReference>
<reference evidence="12 13" key="1">
    <citation type="submission" date="2024-06" db="EMBL/GenBank/DDBJ databases">
        <title>Complete genome of Phlyctema vagabunda strain 19-DSS-EL-015.</title>
        <authorList>
            <person name="Fiorenzani C."/>
        </authorList>
    </citation>
    <scope>NUCLEOTIDE SEQUENCE [LARGE SCALE GENOMIC DNA]</scope>
    <source>
        <strain evidence="12 13">19-DSS-EL-015</strain>
    </source>
</reference>
<comment type="pathway">
    <text evidence="2">Amino-acid biosynthesis; L-histidine biosynthesis; L-histidine from 5-phospho-alpha-D-ribose 1-diphosphate: step 1/9.</text>
</comment>
<dbReference type="GO" id="GO:0016757">
    <property type="term" value="F:glycosyltransferase activity"/>
    <property type="evidence" value="ECO:0007669"/>
    <property type="project" value="UniProtKB-KW"/>
</dbReference>
<dbReference type="InterPro" id="IPR015867">
    <property type="entry name" value="N-reg_PII/ATP_PRibTrfase_C"/>
</dbReference>
<dbReference type="PROSITE" id="PS01316">
    <property type="entry name" value="ATP_P_PHORIBOSYLTR"/>
    <property type="match status" value="1"/>
</dbReference>
<evidence type="ECO:0000313" key="12">
    <source>
        <dbReference type="EMBL" id="KAL3417349.1"/>
    </source>
</evidence>
<proteinExistence type="inferred from homology"/>
<gene>
    <name evidence="12" type="ORF">PVAG01_11349</name>
</gene>
<evidence type="ECO:0000313" key="13">
    <source>
        <dbReference type="Proteomes" id="UP001629113"/>
    </source>
</evidence>
<dbReference type="Gene3D" id="3.30.70.120">
    <property type="match status" value="1"/>
</dbReference>
<keyword evidence="6" id="KW-0028">Amino-acid biosynthesis</keyword>
<evidence type="ECO:0000259" key="10">
    <source>
        <dbReference type="Pfam" id="PF01634"/>
    </source>
</evidence>
<evidence type="ECO:0000256" key="4">
    <source>
        <dbReference type="ARBA" id="ARBA00011946"/>
    </source>
</evidence>
<comment type="similarity">
    <text evidence="3">Belongs to the ATP phosphoribosyltransferase family.</text>
</comment>
<dbReference type="NCBIfam" id="TIGR03455">
    <property type="entry name" value="HisG_C-term"/>
    <property type="match status" value="1"/>
</dbReference>
<dbReference type="SUPFAM" id="SSF53850">
    <property type="entry name" value="Periplasmic binding protein-like II"/>
    <property type="match status" value="1"/>
</dbReference>
<dbReference type="Gene3D" id="3.40.190.10">
    <property type="entry name" value="Periplasmic binding protein-like II"/>
    <property type="match status" value="2"/>
</dbReference>
<feature type="domain" description="ATP phosphoribosyltransferase catalytic" evidence="10">
    <location>
        <begin position="2"/>
        <end position="131"/>
    </location>
</feature>
<name>A0ABR4P221_9HELO</name>
<keyword evidence="13" id="KW-1185">Reference proteome</keyword>
<dbReference type="InterPro" id="IPR013820">
    <property type="entry name" value="ATP_PRibTrfase_cat"/>
</dbReference>